<evidence type="ECO:0000313" key="3">
    <source>
        <dbReference type="EMBL" id="GAA3512907.1"/>
    </source>
</evidence>
<keyword evidence="1" id="KW-1133">Transmembrane helix</keyword>
<dbReference type="CDD" id="cd02976">
    <property type="entry name" value="NrdH"/>
    <property type="match status" value="1"/>
</dbReference>
<dbReference type="Proteomes" id="UP001499841">
    <property type="component" value="Unassembled WGS sequence"/>
</dbReference>
<protein>
    <recommendedName>
        <fullName evidence="2">Glutaredoxin domain-containing protein</fullName>
    </recommendedName>
</protein>
<evidence type="ECO:0000256" key="1">
    <source>
        <dbReference type="SAM" id="Phobius"/>
    </source>
</evidence>
<evidence type="ECO:0000313" key="4">
    <source>
        <dbReference type="Proteomes" id="UP001499841"/>
    </source>
</evidence>
<dbReference type="Gene3D" id="3.40.30.10">
    <property type="entry name" value="Glutaredoxin"/>
    <property type="match status" value="1"/>
</dbReference>
<dbReference type="InterPro" id="IPR036249">
    <property type="entry name" value="Thioredoxin-like_sf"/>
</dbReference>
<dbReference type="InterPro" id="IPR002109">
    <property type="entry name" value="Glutaredoxin"/>
</dbReference>
<feature type="transmembrane region" description="Helical" evidence="1">
    <location>
        <begin position="86"/>
        <end position="104"/>
    </location>
</feature>
<keyword evidence="1" id="KW-0472">Membrane</keyword>
<keyword evidence="4" id="KW-1185">Reference proteome</keyword>
<feature type="domain" description="Glutaredoxin" evidence="2">
    <location>
        <begin position="3"/>
        <end position="57"/>
    </location>
</feature>
<sequence>MLIIYGTRGCAACRLTENVLRRASAPFEVVDLEQFPAKAIELRTAGYEALPVVQHAGQSWSGFQPDRLREAIAFGSAARIGDRLGHAAWVAGVVMMVSYSMGVNRPRASCRRRRW</sequence>
<name>A0ABP6UME9_9MICO</name>
<organism evidence="3 4">
    <name type="scientific">Georgenia daeguensis</name>
    <dbReference type="NCBI Taxonomy" id="908355"/>
    <lineage>
        <taxon>Bacteria</taxon>
        <taxon>Bacillati</taxon>
        <taxon>Actinomycetota</taxon>
        <taxon>Actinomycetes</taxon>
        <taxon>Micrococcales</taxon>
        <taxon>Bogoriellaceae</taxon>
        <taxon>Georgenia</taxon>
    </lineage>
</organism>
<dbReference type="EMBL" id="BAABBA010000040">
    <property type="protein sequence ID" value="GAA3512907.1"/>
    <property type="molecule type" value="Genomic_DNA"/>
</dbReference>
<keyword evidence="1" id="KW-0812">Transmembrane</keyword>
<dbReference type="Pfam" id="PF00462">
    <property type="entry name" value="Glutaredoxin"/>
    <property type="match status" value="1"/>
</dbReference>
<accession>A0ABP6UME9</accession>
<dbReference type="SUPFAM" id="SSF52833">
    <property type="entry name" value="Thioredoxin-like"/>
    <property type="match status" value="1"/>
</dbReference>
<comment type="caution">
    <text evidence="3">The sequence shown here is derived from an EMBL/GenBank/DDBJ whole genome shotgun (WGS) entry which is preliminary data.</text>
</comment>
<evidence type="ECO:0000259" key="2">
    <source>
        <dbReference type="Pfam" id="PF00462"/>
    </source>
</evidence>
<proteinExistence type="predicted"/>
<gene>
    <name evidence="3" type="ORF">GCM10022262_41080</name>
</gene>
<reference evidence="4" key="1">
    <citation type="journal article" date="2019" name="Int. J. Syst. Evol. Microbiol.">
        <title>The Global Catalogue of Microorganisms (GCM) 10K type strain sequencing project: providing services to taxonomists for standard genome sequencing and annotation.</title>
        <authorList>
            <consortium name="The Broad Institute Genomics Platform"/>
            <consortium name="The Broad Institute Genome Sequencing Center for Infectious Disease"/>
            <person name="Wu L."/>
            <person name="Ma J."/>
        </authorList>
    </citation>
    <scope>NUCLEOTIDE SEQUENCE [LARGE SCALE GENOMIC DNA]</scope>
    <source>
        <strain evidence="4">JCM 17459</strain>
    </source>
</reference>